<evidence type="ECO:0000256" key="2">
    <source>
        <dbReference type="SAM" id="SignalP"/>
    </source>
</evidence>
<dbReference type="Proteomes" id="UP001497525">
    <property type="component" value="Unassembled WGS sequence"/>
</dbReference>
<evidence type="ECO:0008006" key="5">
    <source>
        <dbReference type="Google" id="ProtNLM"/>
    </source>
</evidence>
<protein>
    <recommendedName>
        <fullName evidence="5">MARVEL domain-containing protein</fullName>
    </recommendedName>
</protein>
<feature type="chain" id="PRO_5043438810" description="MARVEL domain-containing protein" evidence="2">
    <location>
        <begin position="21"/>
        <end position="134"/>
    </location>
</feature>
<reference evidence="3" key="1">
    <citation type="submission" date="2024-06" db="EMBL/GenBank/DDBJ databases">
        <authorList>
            <person name="Liu X."/>
            <person name="Lenzi L."/>
            <person name="Haldenby T S."/>
            <person name="Uol C."/>
        </authorList>
    </citation>
    <scope>NUCLEOTIDE SEQUENCE</scope>
</reference>
<accession>A0AAV2TDJ5</accession>
<dbReference type="EMBL" id="CAXLJL010000179">
    <property type="protein sequence ID" value="CAL5134141.1"/>
    <property type="molecule type" value="Genomic_DNA"/>
</dbReference>
<keyword evidence="1" id="KW-0812">Transmembrane</keyword>
<feature type="transmembrane region" description="Helical" evidence="1">
    <location>
        <begin position="71"/>
        <end position="96"/>
    </location>
</feature>
<comment type="caution">
    <text evidence="3">The sequence shown here is derived from an EMBL/GenBank/DDBJ whole genome shotgun (WGS) entry which is preliminary data.</text>
</comment>
<organism evidence="3 4">
    <name type="scientific">Calicophoron daubneyi</name>
    <name type="common">Rumen fluke</name>
    <name type="synonym">Paramphistomum daubneyi</name>
    <dbReference type="NCBI Taxonomy" id="300641"/>
    <lineage>
        <taxon>Eukaryota</taxon>
        <taxon>Metazoa</taxon>
        <taxon>Spiralia</taxon>
        <taxon>Lophotrochozoa</taxon>
        <taxon>Platyhelminthes</taxon>
        <taxon>Trematoda</taxon>
        <taxon>Digenea</taxon>
        <taxon>Plagiorchiida</taxon>
        <taxon>Pronocephalata</taxon>
        <taxon>Paramphistomoidea</taxon>
        <taxon>Paramphistomidae</taxon>
        <taxon>Calicophoron</taxon>
    </lineage>
</organism>
<proteinExistence type="predicted"/>
<feature type="transmembrane region" description="Helical" evidence="1">
    <location>
        <begin position="41"/>
        <end position="64"/>
    </location>
</feature>
<evidence type="ECO:0000313" key="3">
    <source>
        <dbReference type="EMBL" id="CAL5134141.1"/>
    </source>
</evidence>
<gene>
    <name evidence="3" type="ORF">CDAUBV1_LOCUS7366</name>
</gene>
<feature type="signal peptide" evidence="2">
    <location>
        <begin position="1"/>
        <end position="20"/>
    </location>
</feature>
<keyword evidence="2" id="KW-0732">Signal</keyword>
<feature type="transmembrane region" description="Helical" evidence="1">
    <location>
        <begin position="111"/>
        <end position="131"/>
    </location>
</feature>
<keyword evidence="1" id="KW-1133">Transmembrane helix</keyword>
<name>A0AAV2TDJ5_CALDB</name>
<sequence>MTIVLKVVLAIIACLGAIWSAIPLGGEPQATDKDLSSNEKAFLGCDIIGLCFMILVVLFALLMLCTPRGELAFSIICLVFSVIALVFFIAAIAMLFKFNPSFGLNTLPEHAWVFGALITSFYTAILSIPFFTDD</sequence>
<evidence type="ECO:0000256" key="1">
    <source>
        <dbReference type="SAM" id="Phobius"/>
    </source>
</evidence>
<dbReference type="AlphaFoldDB" id="A0AAV2TDJ5"/>
<evidence type="ECO:0000313" key="4">
    <source>
        <dbReference type="Proteomes" id="UP001497525"/>
    </source>
</evidence>
<keyword evidence="1" id="KW-0472">Membrane</keyword>